<evidence type="ECO:0000259" key="9">
    <source>
        <dbReference type="PROSITE" id="PS50016"/>
    </source>
</evidence>
<dbReference type="SMART" id="SM00249">
    <property type="entry name" value="PHD"/>
    <property type="match status" value="1"/>
</dbReference>
<dbReference type="GO" id="GO:1990904">
    <property type="term" value="C:ribonucleoprotein complex"/>
    <property type="evidence" value="ECO:0007669"/>
    <property type="project" value="UniProtKB-KW"/>
</dbReference>
<evidence type="ECO:0000313" key="11">
    <source>
        <dbReference type="EMBL" id="TKA74717.1"/>
    </source>
</evidence>
<dbReference type="InterPro" id="IPR011332">
    <property type="entry name" value="Ribosomal_zn-bd"/>
</dbReference>
<dbReference type="STRING" id="331657.A0A4U0XF85"/>
<feature type="compositionally biased region" description="Basic residues" evidence="8">
    <location>
        <begin position="291"/>
        <end position="301"/>
    </location>
</feature>
<sequence>MTKRTKKVGITGKYGTRYGASLRKQVKKMEITQHARYTCTFCGKVAVKRHSVGIWECRSCHKTVAGGAYTVSTPAAAATRSTIRRLREIAEVFPLAAVTAVDVVVGKDADAGESTQALSIPTPTPLPNRPLQPAHLHPDLHTTVDEEIVAHLLPCGHNLHNECLKPWVERANSCPICRASFNLVELRADMSGPMISSYKVLDKQQEADIDPSLVVDDDIYDELTIAPCIVCDTLGHDEIVLLCDGCDASCHPFCAGLDRVPSGAWFCEDCKTNMDEEQVQENLNRTGTTRTRTRAGGRRASQRTGRSGQAWARVWQSVWDNLNIDLDFPFDDEASMDHRTDAQRQEFNLWQRRFQVATRQGGGNRFRETLHPIFSDIFAVRERPVVLTPESQEELRAWNAFEKAKELRGDAPSNSRRKRKSVTASPASPHEPDTARERPLKRPRTRRAQEIADIPTEATVDSSIPNRTTRTAGPSATATQNGSRSLGNSSAGPSFLQSLLKEVETQPGPSGAASRRTTRHLANHNASAHDASAAENSAVDDQMLSWPLSPDASPITSSYSTPRALSTTPPPMRRTRPSSPTPLSSTVQPIYHHEPEFSLFSPVEPPNDNYEAADSSSDLARERSRHTKLHGSRATSPPGSHNSSPTRNMSFSAKSEIQKMVKLALKPRYLQQEVTKDQYTDINRDVSRMMYNKVGDATGLLDQRERERWQRIATDEVDNAVKALRSA</sequence>
<feature type="compositionally biased region" description="Polar residues" evidence="8">
    <location>
        <begin position="633"/>
        <end position="649"/>
    </location>
</feature>
<comment type="caution">
    <text evidence="11">The sequence shown here is derived from an EMBL/GenBank/DDBJ whole genome shotgun (WGS) entry which is preliminary data.</text>
</comment>
<dbReference type="PANTHER" id="PTHR48129:SF1">
    <property type="entry name" value="LARGE RIBOSOMAL SUBUNIT PROTEIN EL43"/>
    <property type="match status" value="1"/>
</dbReference>
<dbReference type="InterPro" id="IPR001965">
    <property type="entry name" value="Znf_PHD"/>
</dbReference>
<evidence type="ECO:0000256" key="1">
    <source>
        <dbReference type="ARBA" id="ARBA00008672"/>
    </source>
</evidence>
<name>A0A4U0XF85_9PEZI</name>
<dbReference type="SUPFAM" id="SSF57829">
    <property type="entry name" value="Zn-binding ribosomal proteins"/>
    <property type="match status" value="1"/>
</dbReference>
<dbReference type="InterPro" id="IPR013083">
    <property type="entry name" value="Znf_RING/FYVE/PHD"/>
</dbReference>
<dbReference type="SUPFAM" id="SSF57850">
    <property type="entry name" value="RING/U-box"/>
    <property type="match status" value="1"/>
</dbReference>
<keyword evidence="5" id="KW-0689">Ribosomal protein</keyword>
<feature type="region of interest" description="Disordered" evidence="8">
    <location>
        <begin position="281"/>
        <end position="303"/>
    </location>
</feature>
<dbReference type="PROSITE" id="PS50016">
    <property type="entry name" value="ZF_PHD_2"/>
    <property type="match status" value="1"/>
</dbReference>
<comment type="similarity">
    <text evidence="1">Belongs to the eukaryotic ribosomal protein eL43 family.</text>
</comment>
<feature type="compositionally biased region" description="Polar residues" evidence="8">
    <location>
        <begin position="554"/>
        <end position="565"/>
    </location>
</feature>
<evidence type="ECO:0000256" key="2">
    <source>
        <dbReference type="ARBA" id="ARBA00022723"/>
    </source>
</evidence>
<dbReference type="FunFam" id="2.20.25.30:FF:000002">
    <property type="entry name" value="60S ribosomal protein L37a"/>
    <property type="match status" value="1"/>
</dbReference>
<dbReference type="Pfam" id="PF01780">
    <property type="entry name" value="Ribosomal_L37ae"/>
    <property type="match status" value="1"/>
</dbReference>
<dbReference type="Gene3D" id="2.20.25.30">
    <property type="match status" value="1"/>
</dbReference>
<evidence type="ECO:0000256" key="6">
    <source>
        <dbReference type="ARBA" id="ARBA00023274"/>
    </source>
</evidence>
<dbReference type="GO" id="GO:0003735">
    <property type="term" value="F:structural constituent of ribosome"/>
    <property type="evidence" value="ECO:0007669"/>
    <property type="project" value="InterPro"/>
</dbReference>
<gene>
    <name evidence="11" type="ORF">B0A49_02416</name>
</gene>
<keyword evidence="12" id="KW-1185">Reference proteome</keyword>
<dbReference type="InterPro" id="IPR011011">
    <property type="entry name" value="Znf_FYVE_PHD"/>
</dbReference>
<keyword evidence="3 7" id="KW-0863">Zinc-finger</keyword>
<keyword evidence="4" id="KW-0862">Zinc</keyword>
<accession>A0A4U0XF85</accession>
<dbReference type="InterPro" id="IPR050522">
    <property type="entry name" value="Ribosomal_protein_eL43"/>
</dbReference>
<dbReference type="NCBIfam" id="TIGR00280">
    <property type="entry name" value="eL43_euk_arch"/>
    <property type="match status" value="1"/>
</dbReference>
<reference evidence="11 12" key="1">
    <citation type="submission" date="2017-03" db="EMBL/GenBank/DDBJ databases">
        <title>Genomes of endolithic fungi from Antarctica.</title>
        <authorList>
            <person name="Coleine C."/>
            <person name="Masonjones S."/>
            <person name="Stajich J.E."/>
        </authorList>
    </citation>
    <scope>NUCLEOTIDE SEQUENCE [LARGE SCALE GENOMIC DNA]</scope>
    <source>
        <strain evidence="11 12">CCFEE 5187</strain>
    </source>
</reference>
<feature type="domain" description="PHD-type" evidence="9">
    <location>
        <begin position="225"/>
        <end position="273"/>
    </location>
</feature>
<dbReference type="InterPro" id="IPR019787">
    <property type="entry name" value="Znf_PHD-finger"/>
</dbReference>
<protein>
    <recommendedName>
        <fullName evidence="13">PHD and RING finger domain-containing protein</fullName>
    </recommendedName>
</protein>
<feature type="compositionally biased region" description="Basic and acidic residues" evidence="8">
    <location>
        <begin position="430"/>
        <end position="440"/>
    </location>
</feature>
<dbReference type="Proteomes" id="UP000308768">
    <property type="component" value="Unassembled WGS sequence"/>
</dbReference>
<dbReference type="PANTHER" id="PTHR48129">
    <property type="entry name" value="60S RIBOSOMAL PROTEIN L37A"/>
    <property type="match status" value="1"/>
</dbReference>
<dbReference type="OrthoDB" id="8062037at2759"/>
<dbReference type="PROSITE" id="PS50089">
    <property type="entry name" value="ZF_RING_2"/>
    <property type="match status" value="1"/>
</dbReference>
<dbReference type="SUPFAM" id="SSF57903">
    <property type="entry name" value="FYVE/PHD zinc finger"/>
    <property type="match status" value="1"/>
</dbReference>
<evidence type="ECO:0000313" key="12">
    <source>
        <dbReference type="Proteomes" id="UP000308768"/>
    </source>
</evidence>
<dbReference type="InterPro" id="IPR001841">
    <property type="entry name" value="Znf_RING"/>
</dbReference>
<dbReference type="GO" id="GO:0006412">
    <property type="term" value="P:translation"/>
    <property type="evidence" value="ECO:0007669"/>
    <property type="project" value="InterPro"/>
</dbReference>
<dbReference type="InterPro" id="IPR002674">
    <property type="entry name" value="Ribosomal_eL43"/>
</dbReference>
<dbReference type="Pfam" id="PF13639">
    <property type="entry name" value="zf-RING_2"/>
    <property type="match status" value="1"/>
</dbReference>
<dbReference type="EMBL" id="NAJN01000338">
    <property type="protein sequence ID" value="TKA74717.1"/>
    <property type="molecule type" value="Genomic_DNA"/>
</dbReference>
<dbReference type="GO" id="GO:0005840">
    <property type="term" value="C:ribosome"/>
    <property type="evidence" value="ECO:0007669"/>
    <property type="project" value="UniProtKB-KW"/>
</dbReference>
<feature type="compositionally biased region" description="Low complexity" evidence="8">
    <location>
        <begin position="577"/>
        <end position="586"/>
    </location>
</feature>
<evidence type="ECO:0000256" key="5">
    <source>
        <dbReference type="ARBA" id="ARBA00022980"/>
    </source>
</evidence>
<dbReference type="Pfam" id="PF00628">
    <property type="entry name" value="PHD"/>
    <property type="match status" value="1"/>
</dbReference>
<dbReference type="NCBIfam" id="NF003058">
    <property type="entry name" value="PRK03976.1"/>
    <property type="match status" value="1"/>
</dbReference>
<keyword evidence="6" id="KW-0687">Ribonucleoprotein</keyword>
<feature type="compositionally biased region" description="Polar residues" evidence="8">
    <location>
        <begin position="459"/>
        <end position="493"/>
    </location>
</feature>
<dbReference type="HAMAP" id="MF_00327">
    <property type="entry name" value="Ribosomal_eL43"/>
    <property type="match status" value="1"/>
</dbReference>
<dbReference type="Gene3D" id="3.30.40.10">
    <property type="entry name" value="Zinc/RING finger domain, C3HC4 (zinc finger)"/>
    <property type="match status" value="2"/>
</dbReference>
<evidence type="ECO:0000256" key="8">
    <source>
        <dbReference type="SAM" id="MobiDB-lite"/>
    </source>
</evidence>
<organism evidence="11 12">
    <name type="scientific">Cryomyces minteri</name>
    <dbReference type="NCBI Taxonomy" id="331657"/>
    <lineage>
        <taxon>Eukaryota</taxon>
        <taxon>Fungi</taxon>
        <taxon>Dikarya</taxon>
        <taxon>Ascomycota</taxon>
        <taxon>Pezizomycotina</taxon>
        <taxon>Dothideomycetes</taxon>
        <taxon>Dothideomycetes incertae sedis</taxon>
        <taxon>Cryomyces</taxon>
    </lineage>
</organism>
<evidence type="ECO:0008006" key="13">
    <source>
        <dbReference type="Google" id="ProtNLM"/>
    </source>
</evidence>
<feature type="region of interest" description="Disordered" evidence="8">
    <location>
        <begin position="407"/>
        <end position="493"/>
    </location>
</feature>
<dbReference type="InterPro" id="IPR011331">
    <property type="entry name" value="Ribosomal_eL37/eL43"/>
</dbReference>
<evidence type="ECO:0000256" key="3">
    <source>
        <dbReference type="ARBA" id="ARBA00022771"/>
    </source>
</evidence>
<feature type="domain" description="RING-type" evidence="10">
    <location>
        <begin position="152"/>
        <end position="178"/>
    </location>
</feature>
<dbReference type="AlphaFoldDB" id="A0A4U0XF85"/>
<dbReference type="GO" id="GO:0008270">
    <property type="term" value="F:zinc ion binding"/>
    <property type="evidence" value="ECO:0007669"/>
    <property type="project" value="UniProtKB-KW"/>
</dbReference>
<evidence type="ECO:0000259" key="10">
    <source>
        <dbReference type="PROSITE" id="PS50089"/>
    </source>
</evidence>
<proteinExistence type="inferred from homology"/>
<keyword evidence="2" id="KW-0479">Metal-binding</keyword>
<evidence type="ECO:0000256" key="4">
    <source>
        <dbReference type="ARBA" id="ARBA00022833"/>
    </source>
</evidence>
<feature type="region of interest" description="Disordered" evidence="8">
    <location>
        <begin position="544"/>
        <end position="649"/>
    </location>
</feature>
<evidence type="ECO:0000256" key="7">
    <source>
        <dbReference type="PROSITE-ProRule" id="PRU00175"/>
    </source>
</evidence>